<reference evidence="2" key="1">
    <citation type="submission" date="2015-12" db="EMBL/GenBank/DDBJ databases">
        <title>De novo transcriptome assembly of four potential Pierce s Disease insect vectors from Arizona vineyards.</title>
        <authorList>
            <person name="Tassone E.E."/>
        </authorList>
    </citation>
    <scope>NUCLEOTIDE SEQUENCE</scope>
</reference>
<protein>
    <recommendedName>
        <fullName evidence="3">F-actin binding domain-containing protein</fullName>
    </recommendedName>
</protein>
<organism evidence="2">
    <name type="scientific">Clastoptera arizonana</name>
    <name type="common">Arizona spittle bug</name>
    <dbReference type="NCBI Taxonomy" id="38151"/>
    <lineage>
        <taxon>Eukaryota</taxon>
        <taxon>Metazoa</taxon>
        <taxon>Ecdysozoa</taxon>
        <taxon>Arthropoda</taxon>
        <taxon>Hexapoda</taxon>
        <taxon>Insecta</taxon>
        <taxon>Pterygota</taxon>
        <taxon>Neoptera</taxon>
        <taxon>Paraneoptera</taxon>
        <taxon>Hemiptera</taxon>
        <taxon>Auchenorrhyncha</taxon>
        <taxon>Cercopoidea</taxon>
        <taxon>Clastopteridae</taxon>
        <taxon>Clastoptera</taxon>
    </lineage>
</organism>
<evidence type="ECO:0008006" key="3">
    <source>
        <dbReference type="Google" id="ProtNLM"/>
    </source>
</evidence>
<evidence type="ECO:0000256" key="1">
    <source>
        <dbReference type="SAM" id="MobiDB-lite"/>
    </source>
</evidence>
<feature type="region of interest" description="Disordered" evidence="1">
    <location>
        <begin position="1"/>
        <end position="26"/>
    </location>
</feature>
<name>A0A1B6D7A9_9HEMI</name>
<gene>
    <name evidence="2" type="ORF">g.3630</name>
</gene>
<dbReference type="EMBL" id="GEDC01015843">
    <property type="protein sequence ID" value="JAS21455.1"/>
    <property type="molecule type" value="Transcribed_RNA"/>
</dbReference>
<sequence length="381" mass="43392">MMKHFESLVNQPNCPPNTPITNSSKGDKSVELLKLDNSQPFSEDKQEQNVSTIVRNIDLKNIHETLMKEIVTSPITLKQRDKNFEGCGMLDVELERNSKEIHNRENVKKPTIVMIKAKSDAETNTEHGIPFRNTPNTAIINVKSQETSTRILESVVNKESCFKKNLQVQAIPSVKIKPTFSIQKGPKVHIPPSPISNTNRKNIGLKEIIYRYDENAYGEGIIENIGLQSMNLVQNEVKDDFSMHLGRKLPCYEELNKLATSLSLTLDIGINKKSKNISKLIQTLKMLSDNLTKVFHSSLETMPQSLKRLLPRIECISNLLLEELHSSQVLSDDYCCKLIDTISYLIQDLEMEFQKRRIQENVVVSCDDTSCSQGTYYYINF</sequence>
<evidence type="ECO:0000313" key="2">
    <source>
        <dbReference type="EMBL" id="JAS21455.1"/>
    </source>
</evidence>
<dbReference type="AlphaFoldDB" id="A0A1B6D7A9"/>
<proteinExistence type="predicted"/>
<accession>A0A1B6D7A9</accession>